<name>A0A0F7SMY4_PHARH</name>
<accession>A0A0F7SMY4</accession>
<reference evidence="2" key="1">
    <citation type="submission" date="2014-08" db="EMBL/GenBank/DDBJ databases">
        <authorList>
            <person name="Sharma Rahul"/>
            <person name="Thines Marco"/>
        </authorList>
    </citation>
    <scope>NUCLEOTIDE SEQUENCE</scope>
</reference>
<dbReference type="SUPFAM" id="SSF50729">
    <property type="entry name" value="PH domain-like"/>
    <property type="match status" value="1"/>
</dbReference>
<evidence type="ECO:0000256" key="1">
    <source>
        <dbReference type="SAM" id="MobiDB-lite"/>
    </source>
</evidence>
<protein>
    <submittedName>
        <fullName evidence="2">Uncharacterized protein</fullName>
    </submittedName>
</protein>
<dbReference type="AlphaFoldDB" id="A0A0F7SMY4"/>
<dbReference type="InterPro" id="IPR044852">
    <property type="entry name" value="WBP2-like"/>
</dbReference>
<dbReference type="GO" id="GO:0003713">
    <property type="term" value="F:transcription coactivator activity"/>
    <property type="evidence" value="ECO:0007669"/>
    <property type="project" value="InterPro"/>
</dbReference>
<sequence>MNMSLNWTQIDHSSLRPIPLPNEILLESFSGIDLELRLPVSLMGPKRTTRSSGQIHLSNQRVIFVSSTAGLSPPDAPPPSTSSASDTLGSSSSPVVKQPSTDAVGLPIFLKSGVEYVSSFLSIRQPSDTSAADPQISTISIPLAQLLDRKFNQNLFDSNTVYISFRPTSDGGFPSSRQGVESIEITLAFKEGRVWELWKALETCLKRAYADELERRRQRQHGESLPAYPGSI</sequence>
<feature type="region of interest" description="Disordered" evidence="1">
    <location>
        <begin position="68"/>
        <end position="98"/>
    </location>
</feature>
<dbReference type="EMBL" id="LN483142">
    <property type="protein sequence ID" value="CED83422.1"/>
    <property type="molecule type" value="Genomic_DNA"/>
</dbReference>
<organism evidence="2">
    <name type="scientific">Phaffia rhodozyma</name>
    <name type="common">Yeast</name>
    <name type="synonym">Xanthophyllomyces dendrorhous</name>
    <dbReference type="NCBI Taxonomy" id="264483"/>
    <lineage>
        <taxon>Eukaryota</taxon>
        <taxon>Fungi</taxon>
        <taxon>Dikarya</taxon>
        <taxon>Basidiomycota</taxon>
        <taxon>Agaricomycotina</taxon>
        <taxon>Tremellomycetes</taxon>
        <taxon>Cystofilobasidiales</taxon>
        <taxon>Mrakiaceae</taxon>
        <taxon>Phaffia</taxon>
    </lineage>
</organism>
<dbReference type="GO" id="GO:0031490">
    <property type="term" value="F:chromatin DNA binding"/>
    <property type="evidence" value="ECO:0007669"/>
    <property type="project" value="TreeGrafter"/>
</dbReference>
<proteinExistence type="predicted"/>
<evidence type="ECO:0000313" key="2">
    <source>
        <dbReference type="EMBL" id="CED83422.1"/>
    </source>
</evidence>
<feature type="compositionally biased region" description="Low complexity" evidence="1">
    <location>
        <begin position="81"/>
        <end position="93"/>
    </location>
</feature>
<dbReference type="GO" id="GO:0005634">
    <property type="term" value="C:nucleus"/>
    <property type="evidence" value="ECO:0007669"/>
    <property type="project" value="TreeGrafter"/>
</dbReference>
<dbReference type="PANTHER" id="PTHR31606">
    <property type="entry name" value="WW DOMAIN BINDING PROTEIN 2, ISOFORM E"/>
    <property type="match status" value="1"/>
</dbReference>
<dbReference type="PANTHER" id="PTHR31606:SF1">
    <property type="entry name" value="WW DOMAIN BINDING PROTEIN 2, ISOFORM E"/>
    <property type="match status" value="1"/>
</dbReference>